<dbReference type="OrthoDB" id="9794987at2"/>
<dbReference type="PANTHER" id="PTHR12599:SF0">
    <property type="entry name" value="PTERIN-4-ALPHA-CARBINOLAMINE DEHYDRATASE"/>
    <property type="match status" value="1"/>
</dbReference>
<evidence type="ECO:0000313" key="6">
    <source>
        <dbReference type="Proteomes" id="UP000254939"/>
    </source>
</evidence>
<dbReference type="EC" id="4.2.1.96" evidence="4"/>
<reference evidence="5 6" key="1">
    <citation type="submission" date="2017-03" db="EMBL/GenBank/DDBJ databases">
        <title>Genome analysis of Rhizobial strains effectives or ineffectives for nitrogen fixation isolated from bean seeds.</title>
        <authorList>
            <person name="Peralta H."/>
            <person name="Aguilar-Vera A."/>
            <person name="Mora Y."/>
            <person name="Vargas-Lagunas C."/>
            <person name="Girard L."/>
            <person name="Mora J."/>
        </authorList>
    </citation>
    <scope>NUCLEOTIDE SEQUENCE [LARGE SCALE GENOMIC DNA]</scope>
    <source>
        <strain evidence="5 6">CCGM3</strain>
    </source>
</reference>
<protein>
    <recommendedName>
        <fullName evidence="4">Putative pterin-4-alpha-carbinolamine dehydratase</fullName>
        <shortName evidence="4">PHS</shortName>
        <ecNumber evidence="4">4.2.1.96</ecNumber>
    </recommendedName>
    <alternativeName>
        <fullName evidence="4">4-alpha-hydroxy-tetrahydropterin dehydratase</fullName>
    </alternativeName>
    <alternativeName>
        <fullName evidence="4">Pterin carbinolamine dehydratase</fullName>
        <shortName evidence="4">PCD</shortName>
    </alternativeName>
</protein>
<dbReference type="Gene3D" id="3.30.1360.20">
    <property type="entry name" value="Transcriptional coactivator/pterin dehydratase"/>
    <property type="match status" value="1"/>
</dbReference>
<dbReference type="Proteomes" id="UP000254939">
    <property type="component" value="Unassembled WGS sequence"/>
</dbReference>
<evidence type="ECO:0000256" key="3">
    <source>
        <dbReference type="ARBA" id="ARBA00023239"/>
    </source>
</evidence>
<dbReference type="SUPFAM" id="SSF55248">
    <property type="entry name" value="PCD-like"/>
    <property type="match status" value="1"/>
</dbReference>
<organism evidence="5 6">
    <name type="scientific">Rhizobium grahamii</name>
    <dbReference type="NCBI Taxonomy" id="1120045"/>
    <lineage>
        <taxon>Bacteria</taxon>
        <taxon>Pseudomonadati</taxon>
        <taxon>Pseudomonadota</taxon>
        <taxon>Alphaproteobacteria</taxon>
        <taxon>Hyphomicrobiales</taxon>
        <taxon>Rhizobiaceae</taxon>
        <taxon>Rhizobium/Agrobacterium group</taxon>
        <taxon>Rhizobium</taxon>
    </lineage>
</organism>
<dbReference type="GO" id="GO:0006729">
    <property type="term" value="P:tetrahydrobiopterin biosynthetic process"/>
    <property type="evidence" value="ECO:0007669"/>
    <property type="project" value="InterPro"/>
</dbReference>
<proteinExistence type="inferred from homology"/>
<dbReference type="Pfam" id="PF01329">
    <property type="entry name" value="Pterin_4a"/>
    <property type="match status" value="1"/>
</dbReference>
<dbReference type="AlphaFoldDB" id="A0A370KMC9"/>
<dbReference type="RefSeq" id="WP_114714047.1">
    <property type="nucleotide sequence ID" value="NZ_KZ857260.1"/>
</dbReference>
<dbReference type="InterPro" id="IPR036428">
    <property type="entry name" value="PCD_sf"/>
</dbReference>
<dbReference type="PANTHER" id="PTHR12599">
    <property type="entry name" value="PTERIN-4-ALPHA-CARBINOLAMINE DEHYDRATASE"/>
    <property type="match status" value="1"/>
</dbReference>
<keyword evidence="3 4" id="KW-0456">Lyase</keyword>
<dbReference type="GO" id="GO:0008124">
    <property type="term" value="F:4-alpha-hydroxytetrahydrobiopterin dehydratase activity"/>
    <property type="evidence" value="ECO:0007669"/>
    <property type="project" value="UniProtKB-UniRule"/>
</dbReference>
<gene>
    <name evidence="5" type="ORF">B5K06_17710</name>
</gene>
<evidence type="ECO:0000256" key="4">
    <source>
        <dbReference type="HAMAP-Rule" id="MF_00434"/>
    </source>
</evidence>
<evidence type="ECO:0000256" key="1">
    <source>
        <dbReference type="ARBA" id="ARBA00001554"/>
    </source>
</evidence>
<comment type="caution">
    <text evidence="5">The sequence shown here is derived from an EMBL/GenBank/DDBJ whole genome shotgun (WGS) entry which is preliminary data.</text>
</comment>
<dbReference type="NCBIfam" id="NF002018">
    <property type="entry name" value="PRK00823.1-3"/>
    <property type="match status" value="1"/>
</dbReference>
<accession>A0A370KMC9</accession>
<name>A0A370KMC9_9HYPH</name>
<sequence>MKREKLERQAIAAELSKLDGWSLDEGGTAISRSFKFRNFVEAFGFMTEAALAAERLNHHPEWFNVYSRVDIKLNTHDAGGLTELDFRLAAEMEKAAARRLD</sequence>
<dbReference type="EMBL" id="NAAC01000017">
    <property type="protein sequence ID" value="RDJ09608.1"/>
    <property type="molecule type" value="Genomic_DNA"/>
</dbReference>
<dbReference type="NCBIfam" id="NF002017">
    <property type="entry name" value="PRK00823.1-2"/>
    <property type="match status" value="1"/>
</dbReference>
<dbReference type="HAMAP" id="MF_00434">
    <property type="entry name" value="Pterin_4_alpha"/>
    <property type="match status" value="1"/>
</dbReference>
<dbReference type="CDD" id="cd00914">
    <property type="entry name" value="PCD_DCoH_subfamily_b"/>
    <property type="match status" value="1"/>
</dbReference>
<dbReference type="InterPro" id="IPR001533">
    <property type="entry name" value="Pterin_deHydtase"/>
</dbReference>
<evidence type="ECO:0000256" key="2">
    <source>
        <dbReference type="ARBA" id="ARBA00006472"/>
    </source>
</evidence>
<evidence type="ECO:0000313" key="5">
    <source>
        <dbReference type="EMBL" id="RDJ09608.1"/>
    </source>
</evidence>
<comment type="catalytic activity">
    <reaction evidence="1 4">
        <text>(4aS,6R)-4a-hydroxy-L-erythro-5,6,7,8-tetrahydrobiopterin = (6R)-L-erythro-6,7-dihydrobiopterin + H2O</text>
        <dbReference type="Rhea" id="RHEA:11920"/>
        <dbReference type="ChEBI" id="CHEBI:15377"/>
        <dbReference type="ChEBI" id="CHEBI:15642"/>
        <dbReference type="ChEBI" id="CHEBI:43120"/>
        <dbReference type="EC" id="4.2.1.96"/>
    </reaction>
</comment>
<comment type="similarity">
    <text evidence="2 4">Belongs to the pterin-4-alpha-carbinolamine dehydratase family.</text>
</comment>